<evidence type="ECO:0000259" key="8">
    <source>
        <dbReference type="PROSITE" id="PS51900"/>
    </source>
</evidence>
<dbReference type="GO" id="GO:0015074">
    <property type="term" value="P:DNA integration"/>
    <property type="evidence" value="ECO:0007669"/>
    <property type="project" value="UniProtKB-KW"/>
</dbReference>
<feature type="domain" description="Core-binding (CB)" evidence="8">
    <location>
        <begin position="70"/>
        <end position="152"/>
    </location>
</feature>
<dbReference type="InterPro" id="IPR044068">
    <property type="entry name" value="CB"/>
</dbReference>
<keyword evidence="5" id="KW-0233">DNA recombination</keyword>
<evidence type="ECO:0000256" key="3">
    <source>
        <dbReference type="ARBA" id="ARBA00022908"/>
    </source>
</evidence>
<name>A0A1C0A8L5_9FIRM</name>
<dbReference type="InterPro" id="IPR050090">
    <property type="entry name" value="Tyrosine_recombinase_XerCD"/>
</dbReference>
<comment type="caution">
    <text evidence="9">The sequence shown here is derived from an EMBL/GenBank/DDBJ whole genome shotgun (WGS) entry which is preliminary data.</text>
</comment>
<dbReference type="Pfam" id="PF13495">
    <property type="entry name" value="Phage_int_SAM_4"/>
    <property type="match status" value="1"/>
</dbReference>
<organism evidence="9 10">
    <name type="scientific">Orenia metallireducens</name>
    <dbReference type="NCBI Taxonomy" id="1413210"/>
    <lineage>
        <taxon>Bacteria</taxon>
        <taxon>Bacillati</taxon>
        <taxon>Bacillota</taxon>
        <taxon>Clostridia</taxon>
        <taxon>Halanaerobiales</taxon>
        <taxon>Halobacteroidaceae</taxon>
        <taxon>Orenia</taxon>
    </lineage>
</organism>
<evidence type="ECO:0000313" key="9">
    <source>
        <dbReference type="EMBL" id="OCL26613.1"/>
    </source>
</evidence>
<evidence type="ECO:0000256" key="2">
    <source>
        <dbReference type="ARBA" id="ARBA00008857"/>
    </source>
</evidence>
<sequence>MSIVVNKNEDFLVVSFKYSEKRVERIRQLRGRRWDAEDKVWIVPYSFDNIKKIKEIFKDEKVVLNFEYFSENEITIKKFIECLRLKGYSKRTEDVYLSHIRQFINFSNESIDKVRAEDIKRYLLFLLNERKLSHSFVNQAVSALKFLFAKVLKKDNITIGIPRPRKEKKLPQVLSEKEVVRILESLDNQKHKTILYLVYSAGLRVGEVVKLKCEDIDSDRMLIRVRQGKGRKDRYTTLSYLALDVIRDYYKVYNPKKWLFSGAKPDTHLTKRTVQKIFKKACSKAKIKKDVSVHDLRHSFATHLLERGTDLRYIQELLGHKSSRTTEVYTHVSKKSISKIESPLDKI</sequence>
<dbReference type="Pfam" id="PF00589">
    <property type="entry name" value="Phage_integrase"/>
    <property type="match status" value="1"/>
</dbReference>
<dbReference type="OrthoDB" id="9801717at2"/>
<dbReference type="Gene3D" id="1.10.150.130">
    <property type="match status" value="1"/>
</dbReference>
<dbReference type="GO" id="GO:0003677">
    <property type="term" value="F:DNA binding"/>
    <property type="evidence" value="ECO:0007669"/>
    <property type="project" value="UniProtKB-UniRule"/>
</dbReference>
<dbReference type="PROSITE" id="PS51900">
    <property type="entry name" value="CB"/>
    <property type="match status" value="1"/>
</dbReference>
<dbReference type="AlphaFoldDB" id="A0A1C0A8L5"/>
<evidence type="ECO:0000256" key="5">
    <source>
        <dbReference type="ARBA" id="ARBA00023172"/>
    </source>
</evidence>
<dbReference type="RefSeq" id="WP_068718617.1">
    <property type="nucleotide sequence ID" value="NZ_LWDV01000009.1"/>
</dbReference>
<evidence type="ECO:0000259" key="7">
    <source>
        <dbReference type="PROSITE" id="PS51898"/>
    </source>
</evidence>
<dbReference type="GO" id="GO:0006310">
    <property type="term" value="P:DNA recombination"/>
    <property type="evidence" value="ECO:0007669"/>
    <property type="project" value="UniProtKB-KW"/>
</dbReference>
<reference evidence="9 10" key="2">
    <citation type="submission" date="2016-08" db="EMBL/GenBank/DDBJ databases">
        <title>Orenia metallireducens sp. nov. strain Z6, a Novel Metal-reducing Firmicute from the Deep Subsurface.</title>
        <authorList>
            <person name="Maxim B.I."/>
            <person name="Kenneth K."/>
            <person name="Flynn T.M."/>
            <person name="Oloughlin E.J."/>
            <person name="Locke R.A."/>
            <person name="Weber J.R."/>
            <person name="Egan S.M."/>
            <person name="Mackie R.I."/>
            <person name="Cann I.K."/>
        </authorList>
    </citation>
    <scope>NUCLEOTIDE SEQUENCE [LARGE SCALE GENOMIC DNA]</scope>
    <source>
        <strain evidence="9 10">Z6</strain>
    </source>
</reference>
<dbReference type="PANTHER" id="PTHR30349">
    <property type="entry name" value="PHAGE INTEGRASE-RELATED"/>
    <property type="match status" value="1"/>
</dbReference>
<dbReference type="InterPro" id="IPR004107">
    <property type="entry name" value="Integrase_SAM-like_N"/>
</dbReference>
<dbReference type="SUPFAM" id="SSF56349">
    <property type="entry name" value="DNA breaking-rejoining enzymes"/>
    <property type="match status" value="1"/>
</dbReference>
<accession>A0A1C0A8L5</accession>
<dbReference type="InterPro" id="IPR010998">
    <property type="entry name" value="Integrase_recombinase_N"/>
</dbReference>
<keyword evidence="3" id="KW-0229">DNA integration</keyword>
<dbReference type="InterPro" id="IPR002104">
    <property type="entry name" value="Integrase_catalytic"/>
</dbReference>
<dbReference type="InterPro" id="IPR013762">
    <property type="entry name" value="Integrase-like_cat_sf"/>
</dbReference>
<protein>
    <submittedName>
        <fullName evidence="9">Integrase</fullName>
    </submittedName>
</protein>
<dbReference type="InterPro" id="IPR011010">
    <property type="entry name" value="DNA_brk_join_enz"/>
</dbReference>
<feature type="domain" description="Tyr recombinase" evidence="7">
    <location>
        <begin position="169"/>
        <end position="342"/>
    </location>
</feature>
<dbReference type="Gene3D" id="1.10.443.10">
    <property type="entry name" value="Intergrase catalytic core"/>
    <property type="match status" value="1"/>
</dbReference>
<evidence type="ECO:0000256" key="1">
    <source>
        <dbReference type="ARBA" id="ARBA00003283"/>
    </source>
</evidence>
<comment type="function">
    <text evidence="1">Site-specific tyrosine recombinase, which acts by catalyzing the cutting and rejoining of the recombining DNA molecules.</text>
</comment>
<dbReference type="EMBL" id="LWDV01000009">
    <property type="protein sequence ID" value="OCL26613.1"/>
    <property type="molecule type" value="Genomic_DNA"/>
</dbReference>
<evidence type="ECO:0000313" key="10">
    <source>
        <dbReference type="Proteomes" id="UP000093514"/>
    </source>
</evidence>
<keyword evidence="4 6" id="KW-0238">DNA-binding</keyword>
<gene>
    <name evidence="9" type="ORF">U472_11555</name>
</gene>
<evidence type="ECO:0000256" key="4">
    <source>
        <dbReference type="ARBA" id="ARBA00023125"/>
    </source>
</evidence>
<dbReference type="NCBIfam" id="NF040815">
    <property type="entry name" value="recomb_XerA_Arch"/>
    <property type="match status" value="1"/>
</dbReference>
<dbReference type="PANTHER" id="PTHR30349:SF64">
    <property type="entry name" value="PROPHAGE INTEGRASE INTD-RELATED"/>
    <property type="match status" value="1"/>
</dbReference>
<dbReference type="Proteomes" id="UP000093514">
    <property type="component" value="Unassembled WGS sequence"/>
</dbReference>
<reference evidence="10" key="1">
    <citation type="submission" date="2016-07" db="EMBL/GenBank/DDBJ databases">
        <authorList>
            <person name="Florea S."/>
            <person name="Webb J.S."/>
            <person name="Jaromczyk J."/>
            <person name="Schardl C.L."/>
        </authorList>
    </citation>
    <scope>NUCLEOTIDE SEQUENCE [LARGE SCALE GENOMIC DNA]</scope>
    <source>
        <strain evidence="10">Z6</strain>
    </source>
</reference>
<proteinExistence type="inferred from homology"/>
<evidence type="ECO:0000256" key="6">
    <source>
        <dbReference type="PROSITE-ProRule" id="PRU01248"/>
    </source>
</evidence>
<dbReference type="PROSITE" id="PS51898">
    <property type="entry name" value="TYR_RECOMBINASE"/>
    <property type="match status" value="1"/>
</dbReference>
<keyword evidence="10" id="KW-1185">Reference proteome</keyword>
<comment type="similarity">
    <text evidence="2">Belongs to the 'phage' integrase family.</text>
</comment>